<feature type="transmembrane region" description="Helical" evidence="1">
    <location>
        <begin position="45"/>
        <end position="70"/>
    </location>
</feature>
<sequence length="122" mass="13572">MTNRDKFICLIYGLIALLALPATWVNNIAFMTQPDHASFSDFFRAAYVNAAAASLTNDLFLVAFAACIFMAVEGRRLAIRFVWLYIALSALIAISVTFPLFLLARHIRLAKQQDILESAKTA</sequence>
<dbReference type="InterPro" id="IPR021362">
    <property type="entry name" value="DUF2834"/>
</dbReference>
<dbReference type="AlphaFoldDB" id="A0ABD4T196"/>
<proteinExistence type="predicted"/>
<name>A0ABD4T196_9CYAN</name>
<organism evidence="2 3">
    <name type="scientific">Lyngbya confervoides BDU141951</name>
    <dbReference type="NCBI Taxonomy" id="1574623"/>
    <lineage>
        <taxon>Bacteria</taxon>
        <taxon>Bacillati</taxon>
        <taxon>Cyanobacteriota</taxon>
        <taxon>Cyanophyceae</taxon>
        <taxon>Oscillatoriophycideae</taxon>
        <taxon>Oscillatoriales</taxon>
        <taxon>Microcoleaceae</taxon>
        <taxon>Lyngbya</taxon>
    </lineage>
</organism>
<reference evidence="2 3" key="1">
    <citation type="journal article" date="2015" name="Genome Announc.">
        <title>Draft Genome Sequence of Filamentous Marine Cyanobacterium Lyngbya confervoides Strain BDU141951.</title>
        <authorList>
            <person name="Chandrababunaidu M.M."/>
            <person name="Sen D."/>
            <person name="Tripathy S."/>
        </authorList>
    </citation>
    <scope>NUCLEOTIDE SEQUENCE [LARGE SCALE GENOMIC DNA]</scope>
    <source>
        <strain evidence="2 3">BDU141951</strain>
    </source>
</reference>
<gene>
    <name evidence="2" type="ORF">QQ91_0006205</name>
</gene>
<dbReference type="Proteomes" id="UP000031561">
    <property type="component" value="Unassembled WGS sequence"/>
</dbReference>
<feature type="transmembrane region" description="Helical" evidence="1">
    <location>
        <begin position="82"/>
        <end position="104"/>
    </location>
</feature>
<feature type="transmembrane region" description="Helical" evidence="1">
    <location>
        <begin position="7"/>
        <end position="25"/>
    </location>
</feature>
<evidence type="ECO:0000313" key="2">
    <source>
        <dbReference type="EMBL" id="MCM1982419.1"/>
    </source>
</evidence>
<accession>A0ABD4T196</accession>
<dbReference type="Pfam" id="PF11196">
    <property type="entry name" value="DUF2834"/>
    <property type="match status" value="1"/>
</dbReference>
<keyword evidence="1" id="KW-0472">Membrane</keyword>
<comment type="caution">
    <text evidence="2">The sequence shown here is derived from an EMBL/GenBank/DDBJ whole genome shotgun (WGS) entry which is preliminary data.</text>
</comment>
<evidence type="ECO:0000256" key="1">
    <source>
        <dbReference type="SAM" id="Phobius"/>
    </source>
</evidence>
<dbReference type="EMBL" id="JTHE03000039">
    <property type="protein sequence ID" value="MCM1982419.1"/>
    <property type="molecule type" value="Genomic_DNA"/>
</dbReference>
<keyword evidence="3" id="KW-1185">Reference proteome</keyword>
<dbReference type="RefSeq" id="WP_166281146.1">
    <property type="nucleotide sequence ID" value="NZ_JTHE03000039.1"/>
</dbReference>
<keyword evidence="1" id="KW-0812">Transmembrane</keyword>
<evidence type="ECO:0000313" key="3">
    <source>
        <dbReference type="Proteomes" id="UP000031561"/>
    </source>
</evidence>
<keyword evidence="1" id="KW-1133">Transmembrane helix</keyword>
<protein>
    <submittedName>
        <fullName evidence="2">DUF2834 domain-containing protein</fullName>
    </submittedName>
</protein>